<keyword evidence="3" id="KW-1185">Reference proteome</keyword>
<dbReference type="AlphaFoldDB" id="A0A0A7UX96"/>
<protein>
    <submittedName>
        <fullName evidence="2">Uncharacterized protein</fullName>
    </submittedName>
</protein>
<reference evidence="2 3" key="1">
    <citation type="journal article" date="2015" name="Genome Announc.">
        <title>Genome Sequence of Borrelia chilensis VA1, a South American Member of the Lyme Borreliosis Group.</title>
        <authorList>
            <person name="Huang W."/>
            <person name="Ojaimi C."/>
            <person name="Fallon J.T."/>
            <person name="Travisany D."/>
            <person name="Maass A."/>
            <person name="Ivanova L."/>
            <person name="Tomova A."/>
            <person name="Gonzalez-Acuna D."/>
            <person name="Godfrey H.P."/>
            <person name="Cabello F.C."/>
        </authorList>
    </citation>
    <scope>NUCLEOTIDE SEQUENCE [LARGE SCALE GENOMIC DNA]</scope>
    <source>
        <strain evidence="2 3">VA1</strain>
        <plasmid evidence="2">lp54</plasmid>
    </source>
</reference>
<sequence length="61" mass="7377">MFIVINQQFIENFFKTTNKALRALFVVLKLIVSIKTFYCFDYAFINTFHALKQILKMYLFK</sequence>
<keyword evidence="1" id="KW-0472">Membrane</keyword>
<name>A0A0A7UX96_9SPIR</name>
<dbReference type="Proteomes" id="UP000030940">
    <property type="component" value="Plasmid lp54"/>
</dbReference>
<evidence type="ECO:0000256" key="1">
    <source>
        <dbReference type="SAM" id="Phobius"/>
    </source>
</evidence>
<gene>
    <name evidence="2" type="ORF">OY14_04530</name>
</gene>
<evidence type="ECO:0000313" key="2">
    <source>
        <dbReference type="EMBL" id="AJA90720.1"/>
    </source>
</evidence>
<evidence type="ECO:0000313" key="3">
    <source>
        <dbReference type="Proteomes" id="UP000030940"/>
    </source>
</evidence>
<proteinExistence type="predicted"/>
<keyword evidence="1" id="KW-0812">Transmembrane</keyword>
<feature type="transmembrane region" description="Helical" evidence="1">
    <location>
        <begin position="21"/>
        <end position="45"/>
    </location>
</feature>
<accession>A0A0A7UX96</accession>
<organism evidence="2 3">
    <name type="scientific">Borreliella chilensis</name>
    <dbReference type="NCBI Taxonomy" id="1245910"/>
    <lineage>
        <taxon>Bacteria</taxon>
        <taxon>Pseudomonadati</taxon>
        <taxon>Spirochaetota</taxon>
        <taxon>Spirochaetia</taxon>
        <taxon>Spirochaetales</taxon>
        <taxon>Borreliaceae</taxon>
        <taxon>Borreliella</taxon>
    </lineage>
</organism>
<dbReference type="KEGG" id="bchi:OY14_04530"/>
<dbReference type="EMBL" id="CP009912">
    <property type="protein sequence ID" value="AJA90720.1"/>
    <property type="molecule type" value="Genomic_DNA"/>
</dbReference>
<keyword evidence="2" id="KW-0614">Plasmid</keyword>
<geneLocation type="plasmid" evidence="2 3">
    <name>lp54</name>
</geneLocation>
<dbReference type="HOGENOM" id="CLU_2913307_0_0_12"/>
<keyword evidence="1" id="KW-1133">Transmembrane helix</keyword>